<dbReference type="PANTHER" id="PTHR13710:SF84">
    <property type="entry name" value="ATP-DEPENDENT DNA HELICASE RECS-RELATED"/>
    <property type="match status" value="1"/>
</dbReference>
<reference evidence="10 12" key="1">
    <citation type="submission" date="2017-11" db="EMBL/GenBank/DDBJ databases">
        <title>Comparitive Functional Genomics of Dry Heat Resistant strains isolated from the Viking Spacecraft.</title>
        <authorList>
            <person name="Seuylemezian A."/>
            <person name="Cooper K."/>
            <person name="Vaishampayan P."/>
        </authorList>
    </citation>
    <scope>NUCLEOTIDE SEQUENCE [LARGE SCALE GENOMIC DNA]</scope>
    <source>
        <strain evidence="10 12">M4.6</strain>
    </source>
</reference>
<dbReference type="InterPro" id="IPR004589">
    <property type="entry name" value="DNA_helicase_ATP-dep_RecQ"/>
</dbReference>
<evidence type="ECO:0000313" key="12">
    <source>
        <dbReference type="Proteomes" id="UP000234951"/>
    </source>
</evidence>
<dbReference type="Pfam" id="PF00270">
    <property type="entry name" value="DEAD"/>
    <property type="match status" value="1"/>
</dbReference>
<evidence type="ECO:0000259" key="8">
    <source>
        <dbReference type="PROSITE" id="PS51192"/>
    </source>
</evidence>
<evidence type="ECO:0000259" key="9">
    <source>
        <dbReference type="PROSITE" id="PS51194"/>
    </source>
</evidence>
<dbReference type="SUPFAM" id="SSF52540">
    <property type="entry name" value="P-loop containing nucleoside triphosphate hydrolases"/>
    <property type="match status" value="1"/>
</dbReference>
<dbReference type="PANTHER" id="PTHR13710">
    <property type="entry name" value="DNA HELICASE RECQ FAMILY MEMBER"/>
    <property type="match status" value="1"/>
</dbReference>
<dbReference type="EMBL" id="PGVA01000004">
    <property type="protein sequence ID" value="PLR86107.1"/>
    <property type="molecule type" value="Genomic_DNA"/>
</dbReference>
<feature type="domain" description="Helicase C-terminal" evidence="9">
    <location>
        <begin position="218"/>
        <end position="365"/>
    </location>
</feature>
<dbReference type="GO" id="GO:0043138">
    <property type="term" value="F:3'-5' DNA helicase activity"/>
    <property type="evidence" value="ECO:0007669"/>
    <property type="project" value="TreeGrafter"/>
</dbReference>
<keyword evidence="3 10" id="KW-0347">Helicase</keyword>
<gene>
    <name evidence="10" type="ORF">CU635_03470</name>
    <name evidence="11" type="ORF">CVD25_05180</name>
</gene>
<dbReference type="GO" id="GO:0030894">
    <property type="term" value="C:replisome"/>
    <property type="evidence" value="ECO:0007669"/>
    <property type="project" value="TreeGrafter"/>
</dbReference>
<evidence type="ECO:0000256" key="7">
    <source>
        <dbReference type="ARBA" id="ARBA00044550"/>
    </source>
</evidence>
<dbReference type="OrthoDB" id="9763310at2"/>
<feature type="domain" description="Helicase ATP-binding" evidence="8">
    <location>
        <begin position="24"/>
        <end position="191"/>
    </location>
</feature>
<dbReference type="EMBL" id="PGVD01000013">
    <property type="protein sequence ID" value="PLS00227.1"/>
    <property type="molecule type" value="Genomic_DNA"/>
</dbReference>
<reference evidence="11 13" key="2">
    <citation type="submission" date="2017-12" db="EMBL/GenBank/DDBJ databases">
        <title>Comparative Functional Genomics of Dry Heat Resistant strains isolated from the Viking Spacecraft.</title>
        <authorList>
            <person name="Seuylemezian A."/>
            <person name="Cooper K."/>
            <person name="Vaishampayan P."/>
        </authorList>
    </citation>
    <scope>NUCLEOTIDE SEQUENCE [LARGE SCALE GENOMIC DNA]</scope>
    <source>
        <strain evidence="11 13">ATCC 29669</strain>
    </source>
</reference>
<dbReference type="Pfam" id="PF16124">
    <property type="entry name" value="RecQ_Zn_bind"/>
    <property type="match status" value="1"/>
</dbReference>
<dbReference type="Proteomes" id="UP000235114">
    <property type="component" value="Unassembled WGS sequence"/>
</dbReference>
<protein>
    <recommendedName>
        <fullName evidence="6">ATP-dependent DNA helicase RecQ</fullName>
    </recommendedName>
    <alternativeName>
        <fullName evidence="7">DNA 3'-5' helicase RecQ</fullName>
    </alternativeName>
</protein>
<dbReference type="Pfam" id="PF00271">
    <property type="entry name" value="Helicase_C"/>
    <property type="match status" value="1"/>
</dbReference>
<evidence type="ECO:0000256" key="5">
    <source>
        <dbReference type="ARBA" id="ARBA00023125"/>
    </source>
</evidence>
<keyword evidence="2" id="KW-0378">Hydrolase</keyword>
<dbReference type="PROSITE" id="PS00690">
    <property type="entry name" value="DEAH_ATP_HELICASE"/>
    <property type="match status" value="1"/>
</dbReference>
<dbReference type="GO" id="GO:0043590">
    <property type="term" value="C:bacterial nucleoid"/>
    <property type="evidence" value="ECO:0007669"/>
    <property type="project" value="TreeGrafter"/>
</dbReference>
<dbReference type="NCBIfam" id="TIGR00614">
    <property type="entry name" value="recQ_fam"/>
    <property type="match status" value="1"/>
</dbReference>
<evidence type="ECO:0000256" key="6">
    <source>
        <dbReference type="ARBA" id="ARBA00044535"/>
    </source>
</evidence>
<keyword evidence="5" id="KW-0238">DNA-binding</keyword>
<dbReference type="InterPro" id="IPR001650">
    <property type="entry name" value="Helicase_C-like"/>
</dbReference>
<dbReference type="RefSeq" id="WP_101575771.1">
    <property type="nucleotide sequence ID" value="NZ_PGVA01000004.1"/>
</dbReference>
<dbReference type="GO" id="GO:0006281">
    <property type="term" value="P:DNA repair"/>
    <property type="evidence" value="ECO:0007669"/>
    <property type="project" value="TreeGrafter"/>
</dbReference>
<dbReference type="InterPro" id="IPR002464">
    <property type="entry name" value="DNA/RNA_helicase_DEAH_CS"/>
</dbReference>
<accession>A0A2N5GRN8</accession>
<dbReference type="CDD" id="cd17920">
    <property type="entry name" value="DEXHc_RecQ"/>
    <property type="match status" value="1"/>
</dbReference>
<keyword evidence="13" id="KW-1185">Reference proteome</keyword>
<dbReference type="AlphaFoldDB" id="A0A2N5GRN8"/>
<dbReference type="GO" id="GO:0005737">
    <property type="term" value="C:cytoplasm"/>
    <property type="evidence" value="ECO:0007669"/>
    <property type="project" value="TreeGrafter"/>
</dbReference>
<dbReference type="InterPro" id="IPR027417">
    <property type="entry name" value="P-loop_NTPase"/>
</dbReference>
<dbReference type="PROSITE" id="PS51194">
    <property type="entry name" value="HELICASE_CTER"/>
    <property type="match status" value="1"/>
</dbReference>
<dbReference type="SMART" id="SM00490">
    <property type="entry name" value="HELICc"/>
    <property type="match status" value="1"/>
</dbReference>
<dbReference type="Gene3D" id="3.40.50.300">
    <property type="entry name" value="P-loop containing nucleotide triphosphate hydrolases"/>
    <property type="match status" value="2"/>
</dbReference>
<organism evidence="10 12">
    <name type="scientific">Bacillus canaveralius</name>
    <dbReference type="NCBI Taxonomy" id="1403243"/>
    <lineage>
        <taxon>Bacteria</taxon>
        <taxon>Bacillati</taxon>
        <taxon>Bacillota</taxon>
        <taxon>Bacilli</taxon>
        <taxon>Bacillales</taxon>
        <taxon>Bacillaceae</taxon>
        <taxon>Bacillus</taxon>
    </lineage>
</organism>
<dbReference type="InterPro" id="IPR014001">
    <property type="entry name" value="Helicase_ATP-bd"/>
</dbReference>
<evidence type="ECO:0000313" key="10">
    <source>
        <dbReference type="EMBL" id="PLR86107.1"/>
    </source>
</evidence>
<evidence type="ECO:0000256" key="1">
    <source>
        <dbReference type="ARBA" id="ARBA00022741"/>
    </source>
</evidence>
<evidence type="ECO:0000256" key="4">
    <source>
        <dbReference type="ARBA" id="ARBA00022840"/>
    </source>
</evidence>
<evidence type="ECO:0000313" key="13">
    <source>
        <dbReference type="Proteomes" id="UP000235114"/>
    </source>
</evidence>
<dbReference type="InterPro" id="IPR011545">
    <property type="entry name" value="DEAD/DEAH_box_helicase_dom"/>
</dbReference>
<dbReference type="FunFam" id="3.40.50.300:FF:001363">
    <property type="entry name" value="ATP-dependent DNA helicase RecQ"/>
    <property type="match status" value="1"/>
</dbReference>
<dbReference type="Proteomes" id="UP000234951">
    <property type="component" value="Unassembled WGS sequence"/>
</dbReference>
<proteinExistence type="predicted"/>
<evidence type="ECO:0000313" key="11">
    <source>
        <dbReference type="EMBL" id="PLS00227.1"/>
    </source>
</evidence>
<comment type="caution">
    <text evidence="10">The sequence shown here is derived from an EMBL/GenBank/DDBJ whole genome shotgun (WGS) entry which is preliminary data.</text>
</comment>
<dbReference type="GO" id="GO:0006310">
    <property type="term" value="P:DNA recombination"/>
    <property type="evidence" value="ECO:0007669"/>
    <property type="project" value="InterPro"/>
</dbReference>
<evidence type="ECO:0000256" key="3">
    <source>
        <dbReference type="ARBA" id="ARBA00022806"/>
    </source>
</evidence>
<dbReference type="SMART" id="SM00487">
    <property type="entry name" value="DEXDc"/>
    <property type="match status" value="1"/>
</dbReference>
<keyword evidence="4" id="KW-0067">ATP-binding</keyword>
<name>A0A2N5GRN8_9BACI</name>
<sequence>MDLEALLNQFFDHDEFRPGQKETVESILQGTHTLAMLPTGTGKSLCYQLAGYATEGAVLIASPLLSLMQDQVEQMMMRGEKRAVALNSFLSPAEKRHVLNRLHRYKFIFISPEMLTVEFVIKRLVSLPVSLFVIDEAHCISQWGYDFRPDYQRLGEIRVRLGEPLTLALTATATKEVRADIIQSLKLAEMNEIVFSVDRPNITLVAEHLEDFRSKQERLFHYASLLRGPGIIYFSSKRLAEQMAQLLRDKGIAKVMPYHGGMEQEDRILVQQQFLLGQLDIICATSAFGMGINKDNIRFVIHYHMPIQLESYLQEIGRAGRDGKPSVAILLYSSGDEQLSAQLAEMELPSGAQLHRLESWLIETGKTVPEYDLAAEEIISFCGFSEIQWRITRKHLLEGFDARRPLKETIARLVAFSNDRAKFKSRKIEEIKKWVDGHSCRRRAILDYFSETLSSSVANCCDACGFDLHLFENTIKSDIQPDKETSGIDEWRKLLAEMLLK</sequence>
<keyword evidence="1" id="KW-0547">Nucleotide-binding</keyword>
<dbReference type="GO" id="GO:0016787">
    <property type="term" value="F:hydrolase activity"/>
    <property type="evidence" value="ECO:0007669"/>
    <property type="project" value="UniProtKB-KW"/>
</dbReference>
<evidence type="ECO:0000256" key="2">
    <source>
        <dbReference type="ARBA" id="ARBA00022801"/>
    </source>
</evidence>
<dbReference type="GO" id="GO:0005524">
    <property type="term" value="F:ATP binding"/>
    <property type="evidence" value="ECO:0007669"/>
    <property type="project" value="UniProtKB-KW"/>
</dbReference>
<dbReference type="InterPro" id="IPR032284">
    <property type="entry name" value="RecQ_Zn-bd"/>
</dbReference>
<dbReference type="GO" id="GO:0009378">
    <property type="term" value="F:four-way junction helicase activity"/>
    <property type="evidence" value="ECO:0007669"/>
    <property type="project" value="TreeGrafter"/>
</dbReference>
<dbReference type="GO" id="GO:0003677">
    <property type="term" value="F:DNA binding"/>
    <property type="evidence" value="ECO:0007669"/>
    <property type="project" value="UniProtKB-KW"/>
</dbReference>
<dbReference type="PROSITE" id="PS51192">
    <property type="entry name" value="HELICASE_ATP_BIND_1"/>
    <property type="match status" value="1"/>
</dbReference>